<dbReference type="Proteomes" id="UP000031036">
    <property type="component" value="Unassembled WGS sequence"/>
</dbReference>
<dbReference type="InterPro" id="IPR041677">
    <property type="entry name" value="DNA2/NAM7_AAA_11"/>
</dbReference>
<dbReference type="GO" id="GO:0004386">
    <property type="term" value="F:helicase activity"/>
    <property type="evidence" value="ECO:0007669"/>
    <property type="project" value="UniProtKB-KW"/>
</dbReference>
<evidence type="ECO:0000259" key="1">
    <source>
        <dbReference type="Pfam" id="PF13086"/>
    </source>
</evidence>
<protein>
    <submittedName>
        <fullName evidence="2">DNA replication ATP-dependent helicase/nuclease DNA2</fullName>
    </submittedName>
</protein>
<keyword evidence="2" id="KW-0547">Nucleotide-binding</keyword>
<sequence length="154" mass="16987">MDEPKFSRIAKDEVARISSIVRPLNGEQARAVVKSLIADDYLLIEGLPGSDGDVSGKTSTVAVLVRCFLMLGRSVLITSYTHSAVDNLLLKLIRDVDTKDILRIGDGRSIRKELLPLTLQAKLAETNDGDKEFERAQCILKQTVCVCFIVLLSR</sequence>
<dbReference type="OMA" id="FERAQCI"/>
<dbReference type="AlphaFoldDB" id="A0A0B2USE5"/>
<dbReference type="STRING" id="6265.A0A0B2USE5"/>
<keyword evidence="2" id="KW-0347">Helicase</keyword>
<name>A0A0B2USE5_TOXCA</name>
<feature type="domain" description="DNA2/NAM7 helicase helicase" evidence="1">
    <location>
        <begin position="24"/>
        <end position="141"/>
    </location>
</feature>
<keyword evidence="3" id="KW-1185">Reference proteome</keyword>
<keyword evidence="2" id="KW-0067">ATP-binding</keyword>
<dbReference type="Gene3D" id="3.40.50.300">
    <property type="entry name" value="P-loop containing nucleotide triphosphate hydrolases"/>
    <property type="match status" value="1"/>
</dbReference>
<dbReference type="OrthoDB" id="5871723at2759"/>
<proteinExistence type="predicted"/>
<reference evidence="2 3" key="1">
    <citation type="submission" date="2014-11" db="EMBL/GenBank/DDBJ databases">
        <title>Genetic blueprint of the zoonotic pathogen Toxocara canis.</title>
        <authorList>
            <person name="Zhu X.-Q."/>
            <person name="Korhonen P.K."/>
            <person name="Cai H."/>
            <person name="Young N.D."/>
            <person name="Nejsum P."/>
            <person name="von Samson-Himmelstjerna G."/>
            <person name="Boag P.R."/>
            <person name="Tan P."/>
            <person name="Li Q."/>
            <person name="Min J."/>
            <person name="Yang Y."/>
            <person name="Wang X."/>
            <person name="Fang X."/>
            <person name="Hall R.S."/>
            <person name="Hofmann A."/>
            <person name="Sternberg P.W."/>
            <person name="Jex A.R."/>
            <person name="Gasser R.B."/>
        </authorList>
    </citation>
    <scope>NUCLEOTIDE SEQUENCE [LARGE SCALE GENOMIC DNA]</scope>
    <source>
        <strain evidence="2">PN_DK_2014</strain>
    </source>
</reference>
<evidence type="ECO:0000313" key="3">
    <source>
        <dbReference type="Proteomes" id="UP000031036"/>
    </source>
</evidence>
<keyword evidence="2" id="KW-0378">Hydrolase</keyword>
<gene>
    <name evidence="2" type="primary">DNA2</name>
    <name evidence="2" type="ORF">Tcan_10551</name>
</gene>
<dbReference type="InterPro" id="IPR027417">
    <property type="entry name" value="P-loop_NTPase"/>
</dbReference>
<organism evidence="2 3">
    <name type="scientific">Toxocara canis</name>
    <name type="common">Canine roundworm</name>
    <dbReference type="NCBI Taxonomy" id="6265"/>
    <lineage>
        <taxon>Eukaryota</taxon>
        <taxon>Metazoa</taxon>
        <taxon>Ecdysozoa</taxon>
        <taxon>Nematoda</taxon>
        <taxon>Chromadorea</taxon>
        <taxon>Rhabditida</taxon>
        <taxon>Spirurina</taxon>
        <taxon>Ascaridomorpha</taxon>
        <taxon>Ascaridoidea</taxon>
        <taxon>Toxocaridae</taxon>
        <taxon>Toxocara</taxon>
    </lineage>
</organism>
<dbReference type="SUPFAM" id="SSF52540">
    <property type="entry name" value="P-loop containing nucleoside triphosphate hydrolases"/>
    <property type="match status" value="1"/>
</dbReference>
<dbReference type="Pfam" id="PF13086">
    <property type="entry name" value="AAA_11"/>
    <property type="match status" value="1"/>
</dbReference>
<accession>A0A0B2USE5</accession>
<dbReference type="EMBL" id="JPKZ01003891">
    <property type="protein sequence ID" value="KHN72062.1"/>
    <property type="molecule type" value="Genomic_DNA"/>
</dbReference>
<evidence type="ECO:0000313" key="2">
    <source>
        <dbReference type="EMBL" id="KHN72062.1"/>
    </source>
</evidence>
<comment type="caution">
    <text evidence="2">The sequence shown here is derived from an EMBL/GenBank/DDBJ whole genome shotgun (WGS) entry which is preliminary data.</text>
</comment>